<evidence type="ECO:0000313" key="1">
    <source>
        <dbReference type="EMBL" id="KZT34823.1"/>
    </source>
</evidence>
<proteinExistence type="predicted"/>
<dbReference type="AlphaFoldDB" id="A0A166A076"/>
<reference evidence="1 2" key="1">
    <citation type="journal article" date="2016" name="Mol. Biol. Evol.">
        <title>Comparative Genomics of Early-Diverging Mushroom-Forming Fungi Provides Insights into the Origins of Lignocellulose Decay Capabilities.</title>
        <authorList>
            <person name="Nagy L.G."/>
            <person name="Riley R."/>
            <person name="Tritt A."/>
            <person name="Adam C."/>
            <person name="Daum C."/>
            <person name="Floudas D."/>
            <person name="Sun H."/>
            <person name="Yadav J.S."/>
            <person name="Pangilinan J."/>
            <person name="Larsson K.H."/>
            <person name="Matsuura K."/>
            <person name="Barry K."/>
            <person name="Labutti K."/>
            <person name="Kuo R."/>
            <person name="Ohm R.A."/>
            <person name="Bhattacharya S.S."/>
            <person name="Shirouzu T."/>
            <person name="Yoshinaga Y."/>
            <person name="Martin F.M."/>
            <person name="Grigoriev I.V."/>
            <person name="Hibbett D.S."/>
        </authorList>
    </citation>
    <scope>NUCLEOTIDE SEQUENCE [LARGE SCALE GENOMIC DNA]</scope>
    <source>
        <strain evidence="1 2">HHB10207 ss-3</strain>
    </source>
</reference>
<protein>
    <submittedName>
        <fullName evidence="1">Uncharacterized protein</fullName>
    </submittedName>
</protein>
<keyword evidence="2" id="KW-1185">Reference proteome</keyword>
<evidence type="ECO:0000313" key="2">
    <source>
        <dbReference type="Proteomes" id="UP000076798"/>
    </source>
</evidence>
<sequence>MPSFSDNRVRGYMNDKAINSVQNYKYWVGKWLETQGAKLDWAMSEVDDQPDHMRIPQATPLIRWNYGTPEEFTEKLPDFIEAATRIKDAQETAAKAMAESGYFPTWPNADTFVEAGGYIEAEPTQSIILP</sequence>
<gene>
    <name evidence="1" type="ORF">SISSUDRAFT_1065004</name>
</gene>
<organism evidence="1 2">
    <name type="scientific">Sistotremastrum suecicum HHB10207 ss-3</name>
    <dbReference type="NCBI Taxonomy" id="1314776"/>
    <lineage>
        <taxon>Eukaryota</taxon>
        <taxon>Fungi</taxon>
        <taxon>Dikarya</taxon>
        <taxon>Basidiomycota</taxon>
        <taxon>Agaricomycotina</taxon>
        <taxon>Agaricomycetes</taxon>
        <taxon>Sistotremastrales</taxon>
        <taxon>Sistotremastraceae</taxon>
        <taxon>Sistotremastrum</taxon>
    </lineage>
</organism>
<name>A0A166A076_9AGAM</name>
<dbReference type="Proteomes" id="UP000076798">
    <property type="component" value="Unassembled WGS sequence"/>
</dbReference>
<accession>A0A166A076</accession>
<dbReference type="EMBL" id="KV428164">
    <property type="protein sequence ID" value="KZT34823.1"/>
    <property type="molecule type" value="Genomic_DNA"/>
</dbReference>